<dbReference type="Proteomes" id="UP000524246">
    <property type="component" value="Unassembled WGS sequence"/>
</dbReference>
<accession>A0A7X9IJ38</accession>
<proteinExistence type="predicted"/>
<sequence length="72" mass="8117">MKKKDFLLLIVAVSLIFGCSQSMSYCKRMQQESQFPIALDACQKCYDRFGEMDKEILIGCAIGSDVLDLVTE</sequence>
<reference evidence="1 2" key="1">
    <citation type="journal article" date="2020" name="Biotechnol. Biofuels">
        <title>New insights from the biogas microbiome by comprehensive genome-resolved metagenomics of nearly 1600 species originating from multiple anaerobic digesters.</title>
        <authorList>
            <person name="Campanaro S."/>
            <person name="Treu L."/>
            <person name="Rodriguez-R L.M."/>
            <person name="Kovalovszki A."/>
            <person name="Ziels R.M."/>
            <person name="Maus I."/>
            <person name="Zhu X."/>
            <person name="Kougias P.G."/>
            <person name="Basile A."/>
            <person name="Luo G."/>
            <person name="Schluter A."/>
            <person name="Konstantinidis K.T."/>
            <person name="Angelidaki I."/>
        </authorList>
    </citation>
    <scope>NUCLEOTIDE SEQUENCE [LARGE SCALE GENOMIC DNA]</scope>
    <source>
        <strain evidence="1">AS27yjCOA_65</strain>
    </source>
</reference>
<organism evidence="1 2">
    <name type="scientific">SAR324 cluster bacterium</name>
    <dbReference type="NCBI Taxonomy" id="2024889"/>
    <lineage>
        <taxon>Bacteria</taxon>
        <taxon>Deltaproteobacteria</taxon>
        <taxon>SAR324 cluster</taxon>
    </lineage>
</organism>
<dbReference type="AlphaFoldDB" id="A0A7X9IJ38"/>
<dbReference type="EMBL" id="JAAZON010000022">
    <property type="protein sequence ID" value="NMC61649.1"/>
    <property type="molecule type" value="Genomic_DNA"/>
</dbReference>
<evidence type="ECO:0008006" key="3">
    <source>
        <dbReference type="Google" id="ProtNLM"/>
    </source>
</evidence>
<protein>
    <recommendedName>
        <fullName evidence="3">Lipoprotein</fullName>
    </recommendedName>
</protein>
<evidence type="ECO:0000313" key="2">
    <source>
        <dbReference type="Proteomes" id="UP000524246"/>
    </source>
</evidence>
<name>A0A7X9IJ38_9DELT</name>
<comment type="caution">
    <text evidence="1">The sequence shown here is derived from an EMBL/GenBank/DDBJ whole genome shotgun (WGS) entry which is preliminary data.</text>
</comment>
<evidence type="ECO:0000313" key="1">
    <source>
        <dbReference type="EMBL" id="NMC61649.1"/>
    </source>
</evidence>
<gene>
    <name evidence="1" type="ORF">GYA55_00625</name>
</gene>
<dbReference type="PROSITE" id="PS51257">
    <property type="entry name" value="PROKAR_LIPOPROTEIN"/>
    <property type="match status" value="1"/>
</dbReference>